<comment type="caution">
    <text evidence="2">The sequence shown here is derived from an EMBL/GenBank/DDBJ whole genome shotgun (WGS) entry which is preliminary data.</text>
</comment>
<name>A0A4Z0WE86_9GAMM</name>
<evidence type="ECO:0000259" key="1">
    <source>
        <dbReference type="PROSITE" id="PS51071"/>
    </source>
</evidence>
<feature type="domain" description="HTH rpiR-type" evidence="1">
    <location>
        <begin position="5"/>
        <end position="81"/>
    </location>
</feature>
<dbReference type="InterPro" id="IPR009057">
    <property type="entry name" value="Homeodomain-like_sf"/>
</dbReference>
<dbReference type="SUPFAM" id="SSF53697">
    <property type="entry name" value="SIS domain"/>
    <property type="match status" value="1"/>
</dbReference>
<dbReference type="Proteomes" id="UP000297475">
    <property type="component" value="Unassembled WGS sequence"/>
</dbReference>
<organism evidence="2 3">
    <name type="scientific">Natronospirillum operosum</name>
    <dbReference type="NCBI Taxonomy" id="2759953"/>
    <lineage>
        <taxon>Bacteria</taxon>
        <taxon>Pseudomonadati</taxon>
        <taxon>Pseudomonadota</taxon>
        <taxon>Gammaproteobacteria</taxon>
        <taxon>Oceanospirillales</taxon>
        <taxon>Natronospirillaceae</taxon>
        <taxon>Natronospirillum</taxon>
    </lineage>
</organism>
<accession>A0A4Z0WE86</accession>
<dbReference type="GO" id="GO:0097367">
    <property type="term" value="F:carbohydrate derivative binding"/>
    <property type="evidence" value="ECO:0007669"/>
    <property type="project" value="InterPro"/>
</dbReference>
<dbReference type="RefSeq" id="WP_135483275.1">
    <property type="nucleotide sequence ID" value="NZ_SRMF01000003.1"/>
</dbReference>
<dbReference type="InterPro" id="IPR036388">
    <property type="entry name" value="WH-like_DNA-bd_sf"/>
</dbReference>
<dbReference type="InterPro" id="IPR047640">
    <property type="entry name" value="RpiR-like"/>
</dbReference>
<reference evidence="2 3" key="1">
    <citation type="submission" date="2019-04" db="EMBL/GenBank/DDBJ databases">
        <title>Natronospirillum operosus gen. nov., sp. nov., a haloalkaliphilic satellite isolated from decaying biomass of laboratory culture of cyanobacterium Geitlerinema sp. and proposal of Natronospirillaceae fam. nov. and Saccharospirillaceae fam. nov.</title>
        <authorList>
            <person name="Kevbrin V."/>
            <person name="Boltyanskaya Y."/>
            <person name="Koziaeva V."/>
            <person name="Grouzdev D.S."/>
            <person name="Park M."/>
            <person name="Cho J."/>
        </authorList>
    </citation>
    <scope>NUCLEOTIDE SEQUENCE [LARGE SCALE GENOMIC DNA]</scope>
    <source>
        <strain evidence="2 3">G-116</strain>
    </source>
</reference>
<keyword evidence="3" id="KW-1185">Reference proteome</keyword>
<dbReference type="EMBL" id="SRMF01000003">
    <property type="protein sequence ID" value="TGG93562.1"/>
    <property type="molecule type" value="Genomic_DNA"/>
</dbReference>
<gene>
    <name evidence="2" type="ORF">E4656_10995</name>
</gene>
<dbReference type="InterPro" id="IPR000281">
    <property type="entry name" value="HTH_RpiR"/>
</dbReference>
<dbReference type="PANTHER" id="PTHR30514">
    <property type="entry name" value="GLUCOKINASE"/>
    <property type="match status" value="1"/>
</dbReference>
<dbReference type="Gene3D" id="3.40.50.10490">
    <property type="entry name" value="Glucose-6-phosphate isomerase like protein, domain 1"/>
    <property type="match status" value="1"/>
</dbReference>
<proteinExistence type="predicted"/>
<dbReference type="PROSITE" id="PS51071">
    <property type="entry name" value="HTH_RPIR"/>
    <property type="match status" value="1"/>
</dbReference>
<evidence type="ECO:0000313" key="2">
    <source>
        <dbReference type="EMBL" id="TGG93562.1"/>
    </source>
</evidence>
<protein>
    <submittedName>
        <fullName evidence="2">MurR/RpiR family transcriptional regulator</fullName>
    </submittedName>
</protein>
<evidence type="ECO:0000313" key="3">
    <source>
        <dbReference type="Proteomes" id="UP000297475"/>
    </source>
</evidence>
<dbReference type="GO" id="GO:0003677">
    <property type="term" value="F:DNA binding"/>
    <property type="evidence" value="ECO:0007669"/>
    <property type="project" value="InterPro"/>
</dbReference>
<dbReference type="Gene3D" id="1.10.10.10">
    <property type="entry name" value="Winged helix-like DNA-binding domain superfamily/Winged helix DNA-binding domain"/>
    <property type="match status" value="1"/>
</dbReference>
<dbReference type="OrthoDB" id="3237351at2"/>
<dbReference type="Pfam" id="PF01418">
    <property type="entry name" value="HTH_6"/>
    <property type="match status" value="1"/>
</dbReference>
<dbReference type="InterPro" id="IPR046348">
    <property type="entry name" value="SIS_dom_sf"/>
</dbReference>
<dbReference type="AlphaFoldDB" id="A0A4Z0WE86"/>
<dbReference type="SUPFAM" id="SSF46689">
    <property type="entry name" value="Homeodomain-like"/>
    <property type="match status" value="1"/>
</dbReference>
<sequence>MSQEDSLDQIIMRHYDRLPRAERQLADVVLGKAGNLHEYKAHELAQEAQVSKATAARFFSRLGYSSFRVAKHRSMHQEFRIAPASAKFDALANKVPHAHDLHLSTDIQNLRHTFETLPQERVTDCINALSGAEKLWVVGFEDDFALAHYARALLIRVKPDVRFLPLSGFSVPEEFASITPRDVILGFGIRRRTSSLRRILGSGCDAGAQVYLVCGEHTEEQGAITYLHCRTRGASLFDSMTAPVSLVSHMCSAVAANLGEPAIERMHRIESLHSVWNSEDERRTK</sequence>
<dbReference type="GO" id="GO:0003700">
    <property type="term" value="F:DNA-binding transcription factor activity"/>
    <property type="evidence" value="ECO:0007669"/>
    <property type="project" value="InterPro"/>
</dbReference>
<dbReference type="GO" id="GO:1901135">
    <property type="term" value="P:carbohydrate derivative metabolic process"/>
    <property type="evidence" value="ECO:0007669"/>
    <property type="project" value="InterPro"/>
</dbReference>
<dbReference type="PANTHER" id="PTHR30514:SF18">
    <property type="entry name" value="RPIR-FAMILY TRANSCRIPTIONAL REGULATOR"/>
    <property type="match status" value="1"/>
</dbReference>